<evidence type="ECO:0000256" key="22">
    <source>
        <dbReference type="PIRSR" id="PIRSR619791-2"/>
    </source>
</evidence>
<dbReference type="SMART" id="SM00409">
    <property type="entry name" value="IG"/>
    <property type="match status" value="2"/>
</dbReference>
<dbReference type="SMART" id="SM00369">
    <property type="entry name" value="LRR_TYP"/>
    <property type="match status" value="3"/>
</dbReference>
<evidence type="ECO:0000256" key="17">
    <source>
        <dbReference type="ARBA" id="ARBA00047610"/>
    </source>
</evidence>
<dbReference type="PANTHER" id="PTHR11475">
    <property type="entry name" value="OXIDASE/PEROXIDASE"/>
    <property type="match status" value="1"/>
</dbReference>
<comment type="similarity">
    <text evidence="3">Belongs to the immunoglobulin superfamily. DCC family.</text>
</comment>
<evidence type="ECO:0000256" key="9">
    <source>
        <dbReference type="ARBA" id="ARBA00022723"/>
    </source>
</evidence>
<dbReference type="FunFam" id="2.60.40.10:FF:000299">
    <property type="entry name" value="protogenin isoform X2"/>
    <property type="match status" value="1"/>
</dbReference>
<keyword evidence="12" id="KW-0560">Oxidoreductase</keyword>
<comment type="catalytic activity">
    <reaction evidence="16">
        <text>bromide + H2O2 = hypobromite + H2O</text>
        <dbReference type="Rhea" id="RHEA:66016"/>
        <dbReference type="ChEBI" id="CHEBI:15377"/>
        <dbReference type="ChEBI" id="CHEBI:15858"/>
        <dbReference type="ChEBI" id="CHEBI:16240"/>
        <dbReference type="ChEBI" id="CHEBI:29250"/>
    </reaction>
    <physiologicalReaction direction="left-to-right" evidence="16">
        <dbReference type="Rhea" id="RHEA:66017"/>
    </physiologicalReaction>
</comment>
<evidence type="ECO:0000313" key="25">
    <source>
        <dbReference type="Proteomes" id="UP000271087"/>
    </source>
</evidence>
<comment type="subcellular location">
    <subcellularLocation>
        <location evidence="2">Secreted</location>
        <location evidence="2">Extracellular space</location>
        <location evidence="2">Extracellular matrix</location>
    </subcellularLocation>
</comment>
<comment type="catalytic activity">
    <reaction evidence="18">
        <text>L-lysyl-[collagen] + L-methionyl-[collagen] + hypobromite = [collagen]-L-lysyl-N-S-L-methionyl-[collagen] + bromide + H2O + H(+)</text>
        <dbReference type="Rhea" id="RHEA:66024"/>
        <dbReference type="Rhea" id="RHEA-COMP:12751"/>
        <dbReference type="Rhea" id="RHEA-COMP:16949"/>
        <dbReference type="Rhea" id="RHEA-COMP:16951"/>
        <dbReference type="ChEBI" id="CHEBI:15377"/>
        <dbReference type="ChEBI" id="CHEBI:15378"/>
        <dbReference type="ChEBI" id="CHEBI:15858"/>
        <dbReference type="ChEBI" id="CHEBI:16044"/>
        <dbReference type="ChEBI" id="CHEBI:29250"/>
        <dbReference type="ChEBI" id="CHEBI:29969"/>
        <dbReference type="ChEBI" id="CHEBI:166867"/>
    </reaction>
    <physiologicalReaction direction="left-to-right" evidence="18">
        <dbReference type="Rhea" id="RHEA:66025"/>
    </physiologicalReaction>
</comment>
<dbReference type="SUPFAM" id="SSF52058">
    <property type="entry name" value="L domain-like"/>
    <property type="match status" value="1"/>
</dbReference>
<dbReference type="SUPFAM" id="SSF48726">
    <property type="entry name" value="Immunoglobulin"/>
    <property type="match status" value="2"/>
</dbReference>
<dbReference type="GO" id="GO:0004601">
    <property type="term" value="F:peroxidase activity"/>
    <property type="evidence" value="ECO:0007669"/>
    <property type="project" value="UniProtKB-KW"/>
</dbReference>
<keyword evidence="6" id="KW-0575">Peroxidase</keyword>
<dbReference type="InterPro" id="IPR001611">
    <property type="entry name" value="Leu-rich_rpt"/>
</dbReference>
<dbReference type="InterPro" id="IPR034824">
    <property type="entry name" value="Peroxidasin_peroxidase"/>
</dbReference>
<dbReference type="EMBL" id="UYRW01001248">
    <property type="protein sequence ID" value="VDK75663.1"/>
    <property type="molecule type" value="Genomic_DNA"/>
</dbReference>
<dbReference type="PRINTS" id="PR00457">
    <property type="entry name" value="ANPEROXIDASE"/>
</dbReference>
<dbReference type="PROSITE" id="PS50835">
    <property type="entry name" value="IG_LIKE"/>
    <property type="match status" value="2"/>
</dbReference>
<dbReference type="SUPFAM" id="SSF48113">
    <property type="entry name" value="Heme-dependent peroxidases"/>
    <property type="match status" value="1"/>
</dbReference>
<dbReference type="GO" id="GO:0006979">
    <property type="term" value="P:response to oxidative stress"/>
    <property type="evidence" value="ECO:0007669"/>
    <property type="project" value="InterPro"/>
</dbReference>
<evidence type="ECO:0000256" key="15">
    <source>
        <dbReference type="ARBA" id="ARBA00023180"/>
    </source>
</evidence>
<keyword evidence="25" id="KW-1185">Reference proteome</keyword>
<dbReference type="InterPro" id="IPR013098">
    <property type="entry name" value="Ig_I-set"/>
</dbReference>
<dbReference type="InterPro" id="IPR003599">
    <property type="entry name" value="Ig_sub"/>
</dbReference>
<evidence type="ECO:0000256" key="13">
    <source>
        <dbReference type="ARBA" id="ARBA00023004"/>
    </source>
</evidence>
<dbReference type="Gene3D" id="2.130.10.10">
    <property type="entry name" value="YVTN repeat-like/Quinoprotein amine dehydrogenase"/>
    <property type="match status" value="1"/>
</dbReference>
<keyword evidence="4" id="KW-0964">Secreted</keyword>
<dbReference type="GO" id="GO:0046872">
    <property type="term" value="F:metal ion binding"/>
    <property type="evidence" value="ECO:0007669"/>
    <property type="project" value="UniProtKB-KW"/>
</dbReference>
<dbReference type="GO" id="GO:0005604">
    <property type="term" value="C:basement membrane"/>
    <property type="evidence" value="ECO:0007669"/>
    <property type="project" value="UniProtKB-ARBA"/>
</dbReference>
<evidence type="ECO:0000256" key="10">
    <source>
        <dbReference type="ARBA" id="ARBA00022729"/>
    </source>
</evidence>
<evidence type="ECO:0000256" key="14">
    <source>
        <dbReference type="ARBA" id="ARBA00023157"/>
    </source>
</evidence>
<dbReference type="SMART" id="SM00408">
    <property type="entry name" value="IGc2"/>
    <property type="match status" value="2"/>
</dbReference>
<accession>A0A3P6SZL1</accession>
<dbReference type="InterPro" id="IPR036322">
    <property type="entry name" value="WD40_repeat_dom_sf"/>
</dbReference>
<feature type="domain" description="Ig-like" evidence="23">
    <location>
        <begin position="517"/>
        <end position="603"/>
    </location>
</feature>
<dbReference type="Gene3D" id="2.60.40.10">
    <property type="entry name" value="Immunoglobulins"/>
    <property type="match status" value="2"/>
</dbReference>
<evidence type="ECO:0000313" key="24">
    <source>
        <dbReference type="EMBL" id="VDK75663.1"/>
    </source>
</evidence>
<dbReference type="PROSITE" id="PS51450">
    <property type="entry name" value="LRR"/>
    <property type="match status" value="1"/>
</dbReference>
<comment type="similarity">
    <text evidence="21">Belongs to the peroxidase family. XPO subfamily.</text>
</comment>
<keyword evidence="14" id="KW-1015">Disulfide bond</keyword>
<dbReference type="OrthoDB" id="823504at2759"/>
<dbReference type="InterPro" id="IPR001680">
    <property type="entry name" value="WD40_rpt"/>
</dbReference>
<evidence type="ECO:0000256" key="8">
    <source>
        <dbReference type="ARBA" id="ARBA00022617"/>
    </source>
</evidence>
<dbReference type="GO" id="GO:0005615">
    <property type="term" value="C:extracellular space"/>
    <property type="evidence" value="ECO:0007669"/>
    <property type="project" value="TreeGrafter"/>
</dbReference>
<keyword evidence="15" id="KW-0325">Glycoprotein</keyword>
<comment type="catalytic activity">
    <reaction evidence="19">
        <text>L-tyrosyl-[protein] + bromide + H2O2 + H(+) = 3-bromo-L-tyrosyl-[protein] + 2 H2O</text>
        <dbReference type="Rhea" id="RHEA:69360"/>
        <dbReference type="Rhea" id="RHEA-COMP:10136"/>
        <dbReference type="Rhea" id="RHEA-COMP:17686"/>
        <dbReference type="ChEBI" id="CHEBI:15377"/>
        <dbReference type="ChEBI" id="CHEBI:15378"/>
        <dbReference type="ChEBI" id="CHEBI:15858"/>
        <dbReference type="ChEBI" id="CHEBI:16240"/>
        <dbReference type="ChEBI" id="CHEBI:46858"/>
        <dbReference type="ChEBI" id="CHEBI:183512"/>
    </reaction>
    <physiologicalReaction direction="left-to-right" evidence="19">
        <dbReference type="Rhea" id="RHEA:69361"/>
    </physiologicalReaction>
</comment>
<keyword evidence="9 22" id="KW-0479">Metal-binding</keyword>
<gene>
    <name evidence="24" type="ORF">NOO_LOCUS5018</name>
</gene>
<keyword evidence="11" id="KW-0677">Repeat</keyword>
<dbReference type="InterPro" id="IPR032675">
    <property type="entry name" value="LRR_dom_sf"/>
</dbReference>
<evidence type="ECO:0000256" key="12">
    <source>
        <dbReference type="ARBA" id="ARBA00023002"/>
    </source>
</evidence>
<evidence type="ECO:0000256" key="21">
    <source>
        <dbReference type="ARBA" id="ARBA00061342"/>
    </source>
</evidence>
<evidence type="ECO:0000256" key="1">
    <source>
        <dbReference type="ARBA" id="ARBA00001970"/>
    </source>
</evidence>
<dbReference type="Pfam" id="PF13855">
    <property type="entry name" value="LRR_8"/>
    <property type="match status" value="1"/>
</dbReference>
<dbReference type="InterPro" id="IPR019791">
    <property type="entry name" value="Haem_peroxidase_animal"/>
</dbReference>
<dbReference type="InterPro" id="IPR010255">
    <property type="entry name" value="Haem_peroxidase_sf"/>
</dbReference>
<evidence type="ECO:0000256" key="11">
    <source>
        <dbReference type="ARBA" id="ARBA00022737"/>
    </source>
</evidence>
<dbReference type="InterPro" id="IPR013783">
    <property type="entry name" value="Ig-like_fold"/>
</dbReference>
<keyword evidence="10" id="KW-0732">Signal</keyword>
<dbReference type="FunFam" id="2.60.40.10:FF:001895">
    <property type="entry name" value="PeroXidasiN (Drosophila peroxidase) homolog"/>
    <property type="match status" value="1"/>
</dbReference>
<feature type="binding site" description="axial binding residue" evidence="22">
    <location>
        <position position="1166"/>
    </location>
    <ligand>
        <name>heme b</name>
        <dbReference type="ChEBI" id="CHEBI:60344"/>
    </ligand>
    <ligandPart>
        <name>Fe</name>
        <dbReference type="ChEBI" id="CHEBI:18248"/>
    </ligandPart>
</feature>
<dbReference type="PANTHER" id="PTHR11475:SF58">
    <property type="entry name" value="PEROXIDASIN"/>
    <property type="match status" value="1"/>
</dbReference>
<dbReference type="InterPro" id="IPR007110">
    <property type="entry name" value="Ig-like_dom"/>
</dbReference>
<evidence type="ECO:0000256" key="7">
    <source>
        <dbReference type="ARBA" id="ARBA00022614"/>
    </source>
</evidence>
<dbReference type="SMART" id="SM00320">
    <property type="entry name" value="WD40"/>
    <property type="match status" value="2"/>
</dbReference>
<dbReference type="InterPro" id="IPR036179">
    <property type="entry name" value="Ig-like_dom_sf"/>
</dbReference>
<evidence type="ECO:0000256" key="20">
    <source>
        <dbReference type="ARBA" id="ARBA00049501"/>
    </source>
</evidence>
<organism evidence="24 25">
    <name type="scientific">Onchocerca ochengi</name>
    <name type="common">Filarial nematode worm</name>
    <dbReference type="NCBI Taxonomy" id="42157"/>
    <lineage>
        <taxon>Eukaryota</taxon>
        <taxon>Metazoa</taxon>
        <taxon>Ecdysozoa</taxon>
        <taxon>Nematoda</taxon>
        <taxon>Chromadorea</taxon>
        <taxon>Rhabditida</taxon>
        <taxon>Spirurina</taxon>
        <taxon>Spiruromorpha</taxon>
        <taxon>Filarioidea</taxon>
        <taxon>Onchocercidae</taxon>
        <taxon>Onchocerca</taxon>
    </lineage>
</organism>
<dbReference type="GO" id="GO:0010975">
    <property type="term" value="P:regulation of neuron projection development"/>
    <property type="evidence" value="ECO:0007669"/>
    <property type="project" value="UniProtKB-ARBA"/>
</dbReference>
<dbReference type="InterPro" id="IPR037120">
    <property type="entry name" value="Haem_peroxidase_sf_animal"/>
</dbReference>
<reference evidence="24 25" key="1">
    <citation type="submission" date="2018-08" db="EMBL/GenBank/DDBJ databases">
        <authorList>
            <person name="Laetsch R D."/>
            <person name="Stevens L."/>
            <person name="Kumar S."/>
            <person name="Blaxter L. M."/>
        </authorList>
    </citation>
    <scope>NUCLEOTIDE SEQUENCE [LARGE SCALE GENOMIC DNA]</scope>
</reference>
<dbReference type="GO" id="GO:0020037">
    <property type="term" value="F:heme binding"/>
    <property type="evidence" value="ECO:0007669"/>
    <property type="project" value="InterPro"/>
</dbReference>
<comment type="catalytic activity">
    <reaction evidence="17">
        <text>L-lysyl-[collagen] + L-methionyl-[collagen] + H2O2 = [collagen]-L-lysyl-N-S-L-methionyl-[collagen] + 2 H2O + H(+)</text>
        <dbReference type="Rhea" id="RHEA:66020"/>
        <dbReference type="Rhea" id="RHEA-COMP:12751"/>
        <dbReference type="Rhea" id="RHEA-COMP:16949"/>
        <dbReference type="Rhea" id="RHEA-COMP:16951"/>
        <dbReference type="ChEBI" id="CHEBI:15377"/>
        <dbReference type="ChEBI" id="CHEBI:15378"/>
        <dbReference type="ChEBI" id="CHEBI:16044"/>
        <dbReference type="ChEBI" id="CHEBI:16240"/>
        <dbReference type="ChEBI" id="CHEBI:29969"/>
        <dbReference type="ChEBI" id="CHEBI:166867"/>
    </reaction>
    <physiologicalReaction direction="left-to-right" evidence="17">
        <dbReference type="Rhea" id="RHEA:66021"/>
    </physiologicalReaction>
</comment>
<evidence type="ECO:0000259" key="23">
    <source>
        <dbReference type="PROSITE" id="PS50835"/>
    </source>
</evidence>
<keyword evidence="7" id="KW-0433">Leucine-rich repeat</keyword>
<dbReference type="InterPro" id="IPR015943">
    <property type="entry name" value="WD40/YVTN_repeat-like_dom_sf"/>
</dbReference>
<feature type="non-terminal residue" evidence="24">
    <location>
        <position position="1"/>
    </location>
</feature>
<dbReference type="FunFam" id="1.10.640.10:FF:000001">
    <property type="entry name" value="Peroxidasin homolog"/>
    <property type="match status" value="1"/>
</dbReference>
<dbReference type="Gene3D" id="1.10.640.10">
    <property type="entry name" value="Haem peroxidase domain superfamily, animal type"/>
    <property type="match status" value="1"/>
</dbReference>
<dbReference type="Proteomes" id="UP000271087">
    <property type="component" value="Unassembled WGS sequence"/>
</dbReference>
<dbReference type="CDD" id="cd09826">
    <property type="entry name" value="peroxidasin_like"/>
    <property type="match status" value="1"/>
</dbReference>
<evidence type="ECO:0000256" key="16">
    <source>
        <dbReference type="ARBA" id="ARBA00047544"/>
    </source>
</evidence>
<evidence type="ECO:0000256" key="5">
    <source>
        <dbReference type="ARBA" id="ARBA00022530"/>
    </source>
</evidence>
<protein>
    <recommendedName>
        <fullName evidence="23">Ig-like domain-containing protein</fullName>
    </recommendedName>
</protein>
<keyword evidence="8 22" id="KW-0349">Heme</keyword>
<evidence type="ECO:0000256" key="2">
    <source>
        <dbReference type="ARBA" id="ARBA00004498"/>
    </source>
</evidence>
<comment type="catalytic activity">
    <reaction evidence="20">
        <text>hypobromite + L-tyrosyl-[protein] + H(+) = 3-bromo-L-tyrosyl-[protein] + H2O</text>
        <dbReference type="Rhea" id="RHEA:69356"/>
        <dbReference type="Rhea" id="RHEA-COMP:10136"/>
        <dbReference type="Rhea" id="RHEA-COMP:17686"/>
        <dbReference type="ChEBI" id="CHEBI:15377"/>
        <dbReference type="ChEBI" id="CHEBI:15378"/>
        <dbReference type="ChEBI" id="CHEBI:29250"/>
        <dbReference type="ChEBI" id="CHEBI:46858"/>
        <dbReference type="ChEBI" id="CHEBI:183512"/>
    </reaction>
    <physiologicalReaction direction="left-to-right" evidence="20">
        <dbReference type="Rhea" id="RHEA:69357"/>
    </physiologicalReaction>
</comment>
<keyword evidence="5" id="KW-0272">Extracellular matrix</keyword>
<comment type="cofactor">
    <cofactor evidence="1">
        <name>heme b</name>
        <dbReference type="ChEBI" id="CHEBI:60344"/>
    </cofactor>
</comment>
<proteinExistence type="inferred from homology"/>
<name>A0A3P6SZL1_ONCOC</name>
<dbReference type="SUPFAM" id="SSF50978">
    <property type="entry name" value="WD40 repeat-like"/>
    <property type="match status" value="1"/>
</dbReference>
<evidence type="ECO:0000256" key="6">
    <source>
        <dbReference type="ARBA" id="ARBA00022559"/>
    </source>
</evidence>
<dbReference type="Gene3D" id="3.80.10.10">
    <property type="entry name" value="Ribonuclease Inhibitor"/>
    <property type="match status" value="1"/>
</dbReference>
<dbReference type="InterPro" id="IPR003591">
    <property type="entry name" value="Leu-rich_rpt_typical-subtyp"/>
</dbReference>
<dbReference type="Pfam" id="PF07679">
    <property type="entry name" value="I-set"/>
    <property type="match status" value="1"/>
</dbReference>
<dbReference type="PROSITE" id="PS50292">
    <property type="entry name" value="PEROXIDASE_3"/>
    <property type="match status" value="1"/>
</dbReference>
<evidence type="ECO:0000256" key="18">
    <source>
        <dbReference type="ARBA" id="ARBA00048396"/>
    </source>
</evidence>
<evidence type="ECO:0000256" key="4">
    <source>
        <dbReference type="ARBA" id="ARBA00022525"/>
    </source>
</evidence>
<evidence type="ECO:0000256" key="3">
    <source>
        <dbReference type="ARBA" id="ARBA00009588"/>
    </source>
</evidence>
<dbReference type="Pfam" id="PF03098">
    <property type="entry name" value="An_peroxidase"/>
    <property type="match status" value="1"/>
</dbReference>
<keyword evidence="13 22" id="KW-0408">Iron</keyword>
<feature type="domain" description="Ig-like" evidence="23">
    <location>
        <begin position="610"/>
        <end position="697"/>
    </location>
</feature>
<evidence type="ECO:0000256" key="19">
    <source>
        <dbReference type="ARBA" id="ARBA00048887"/>
    </source>
</evidence>
<dbReference type="Pfam" id="PF13927">
    <property type="entry name" value="Ig_3"/>
    <property type="match status" value="1"/>
</dbReference>
<sequence>DPNGRSVVSVGQFTKDCIFIHIRAYAILLFSVDRTSKILSFCLTRTIPTEFYGFCGAFCHRFQLFCPFLQNDKCLIGVFAGITEQISRVWSLDDATAFMAFAISDNGYLACGFETGDVKIVNIEDFSIIDEKKLFSEPVLACALFANTLAVSSVKSPLILINIRMNGITNDKEILFPQKAGSCSSLSFSNSGRELASGYWNGTVRINSVKTGAIRAILDFHFETINYLCWTKIDNQRLLFDLKPDALVKVICISARFSIVNKIALPSMCWLSFVSFLVLLISDEAVVNNCPKRCLCYGKETFDETVKLRKLLLARNRLESIPKFSSRYLTNLHHVDLSINSINYIDHQLLWNMPNIQLLNLADNAIQTLPEHIFDYSKRLKTLILNGNPLNCDCRWLPLIDFIHQRCSVSPICHHPDTLRHWQFFSLKSNDLRCFEVELLDNNHSAKCKIDKAPVTFIYNREKVDNDTKGIKVLSNGIISLNSDVLLGELQCAVDYNATFIRRSRLPRQIHDAPSAPKFTLKPKDRSHREGTTVRLDCEVTGKPRPSITWYFNGKKLKRSRKYEMNLEQTNLNIYPFLESDVGKYTCIAENAHGRIETSAEVHLVSSSPPVITEGPENQKVLLGSTVTFHCRAHGEPRPFITWFFNGGEISVLKGHFHVSDDEMELTIAGVTKHDEGVYSCMAGNAVGSMIAEARLLIDQNRIQDNPINDHFIHDIFQQASQNVDSAIEQTREKLSKITTPHELLRWFQFSFPQTIELSRAREIYEESIRLIQKHVEKGLTLPLHELPSNISFESVLAKSHVDMLMQLAGCSGAQTRDPCDEKCFHSRYRTYDGQCNNQIHTMWGASQTQFRRLLPPIYENGFNMPVGWNPNKLYFGYRKPNARSVSRKLLGTKYITPHKTYSAMLMQWGQFIDHDLDFTATAISRQAFATGAICNRTCEHLNPCFNIPLAHDDPKLLSNPRYPCIEFERSSAVCGSGETSLIYRHVTYREQMNTITSYIDGSGIYGSTEEDAYDLRDLSPDRGLLRYDILSSTNKPYLPFERDSPVDCRRNWTLDYPVRCFLAGDFRANEQLGLMSMHTIFMREHNRLAIQIASLNPDLDGETIFHETRKIVGAELQHITFYYWLPKVLGKKQFDKLIGPYKGYQPLIDASISNAFATAAFRFGHTLVNPILYRLDENLAPIMQGHIPLRDAFFAPEVLLSTGSIDPYLRGLFAMPMKKPVSNELLNDELTENLFNRAHEVSLDLAAINIQRGRDHALPGYVEFRRWCNLSPVENWDDLKNIMPHEVIYKLKNLYGHPGNIDLFAGGIAEQRLDDALVGPTFSCIIAEQFRRIRDGDRFWYEKEDVFNEAQREEIKKASLTRIICDNADNITTIQVSTNYYANLN</sequence>
<dbReference type="InterPro" id="IPR003598">
    <property type="entry name" value="Ig_sub2"/>
</dbReference>